<dbReference type="InterPro" id="IPR000504">
    <property type="entry name" value="RRM_dom"/>
</dbReference>
<gene>
    <name evidence="3" type="primary">AlNc14C892G12606</name>
    <name evidence="3" type="ORF">ALNC14_141050</name>
</gene>
<dbReference type="InterPro" id="IPR035979">
    <property type="entry name" value="RBD_domain_sf"/>
</dbReference>
<name>F0X283_9STRA</name>
<proteinExistence type="predicted"/>
<dbReference type="PANTHER" id="PTHR48030">
    <property type="entry name" value="SPLICING FACTOR 3B SUBUNIT 4"/>
    <property type="match status" value="1"/>
</dbReference>
<accession>F0X283</accession>
<dbReference type="InterPro" id="IPR012677">
    <property type="entry name" value="Nucleotide-bd_a/b_plait_sf"/>
</dbReference>
<sequence>MYARPGYVFSILSGDCTVGYCGSDTARRETRPYTFVHDTFSAFGGIIETSEIMRDPDTEHSRGFGFINFDAFEDFDLAMECMNAQYLCNLQIVVQYALKKG</sequence>
<dbReference type="Gene3D" id="3.30.70.330">
    <property type="match status" value="1"/>
</dbReference>
<dbReference type="GO" id="GO:0048026">
    <property type="term" value="P:positive regulation of mRNA splicing, via spliceosome"/>
    <property type="evidence" value="ECO:0007669"/>
    <property type="project" value="TreeGrafter"/>
</dbReference>
<dbReference type="AlphaFoldDB" id="F0X283"/>
<evidence type="ECO:0000313" key="3">
    <source>
        <dbReference type="EMBL" id="CCA27961.1"/>
    </source>
</evidence>
<dbReference type="Pfam" id="PF00076">
    <property type="entry name" value="RRM_1"/>
    <property type="match status" value="1"/>
</dbReference>
<dbReference type="GO" id="GO:0071011">
    <property type="term" value="C:precatalytic spliceosome"/>
    <property type="evidence" value="ECO:0007669"/>
    <property type="project" value="TreeGrafter"/>
</dbReference>
<feature type="domain" description="RRM" evidence="2">
    <location>
        <begin position="36"/>
        <end position="99"/>
    </location>
</feature>
<reference evidence="3" key="2">
    <citation type="submission" date="2011-02" db="EMBL/GenBank/DDBJ databases">
        <authorList>
            <person name="MacLean D."/>
        </authorList>
    </citation>
    <scope>NUCLEOTIDE SEQUENCE</scope>
</reference>
<organism evidence="3">
    <name type="scientific">Albugo laibachii Nc14</name>
    <dbReference type="NCBI Taxonomy" id="890382"/>
    <lineage>
        <taxon>Eukaryota</taxon>
        <taxon>Sar</taxon>
        <taxon>Stramenopiles</taxon>
        <taxon>Oomycota</taxon>
        <taxon>Peronosporomycetes</taxon>
        <taxon>Albuginales</taxon>
        <taxon>Albuginaceae</taxon>
        <taxon>Albugo</taxon>
    </lineage>
</organism>
<keyword evidence="1" id="KW-0694">RNA-binding</keyword>
<dbReference type="EMBL" id="FR824774">
    <property type="protein sequence ID" value="CCA27961.1"/>
    <property type="molecule type" value="Genomic_DNA"/>
</dbReference>
<reference evidence="3" key="1">
    <citation type="journal article" date="2011" name="PLoS Biol.">
        <title>Gene gain and loss during evolution of obligate parasitism in the white rust pathogen of Arabidopsis thaliana.</title>
        <authorList>
            <person name="Kemen E."/>
            <person name="Gardiner A."/>
            <person name="Schultz-Larsen T."/>
            <person name="Kemen A.C."/>
            <person name="Balmuth A.L."/>
            <person name="Robert-Seilaniantz A."/>
            <person name="Bailey K."/>
            <person name="Holub E."/>
            <person name="Studholme D.J."/>
            <person name="Maclean D."/>
            <person name="Jones J.D."/>
        </authorList>
    </citation>
    <scope>NUCLEOTIDE SEQUENCE</scope>
</reference>
<dbReference type="InterPro" id="IPR052084">
    <property type="entry name" value="SF3B4_spliceosome_assoc"/>
</dbReference>
<evidence type="ECO:0000256" key="1">
    <source>
        <dbReference type="PROSITE-ProRule" id="PRU00176"/>
    </source>
</evidence>
<dbReference type="GO" id="GO:0003723">
    <property type="term" value="F:RNA binding"/>
    <property type="evidence" value="ECO:0007669"/>
    <property type="project" value="UniProtKB-UniRule"/>
</dbReference>
<dbReference type="SUPFAM" id="SSF54928">
    <property type="entry name" value="RNA-binding domain, RBD"/>
    <property type="match status" value="1"/>
</dbReference>
<dbReference type="PROSITE" id="PS50102">
    <property type="entry name" value="RRM"/>
    <property type="match status" value="1"/>
</dbReference>
<dbReference type="GO" id="GO:0005730">
    <property type="term" value="C:nucleolus"/>
    <property type="evidence" value="ECO:0007669"/>
    <property type="project" value="TreeGrafter"/>
</dbReference>
<dbReference type="PANTHER" id="PTHR48030:SF3">
    <property type="entry name" value="SPLICING FACTOR 3B SUBUNIT 4"/>
    <property type="match status" value="1"/>
</dbReference>
<protein>
    <submittedName>
        <fullName evidence="3">Predicted protein putative</fullName>
    </submittedName>
</protein>
<evidence type="ECO:0000259" key="2">
    <source>
        <dbReference type="PROSITE" id="PS50102"/>
    </source>
</evidence>
<dbReference type="SMART" id="SM00360">
    <property type="entry name" value="RRM"/>
    <property type="match status" value="1"/>
</dbReference>
<dbReference type="HOGENOM" id="CLU_2296953_0_0_1"/>